<dbReference type="Pfam" id="PF08240">
    <property type="entry name" value="ADH_N"/>
    <property type="match status" value="1"/>
</dbReference>
<dbReference type="CDD" id="cd08234">
    <property type="entry name" value="threonine_DH_like"/>
    <property type="match status" value="1"/>
</dbReference>
<keyword evidence="2 4" id="KW-0862">Zinc</keyword>
<organism evidence="6 7">
    <name type="scientific">Dictyobacter kobayashii</name>
    <dbReference type="NCBI Taxonomy" id="2014872"/>
    <lineage>
        <taxon>Bacteria</taxon>
        <taxon>Bacillati</taxon>
        <taxon>Chloroflexota</taxon>
        <taxon>Ktedonobacteria</taxon>
        <taxon>Ktedonobacterales</taxon>
        <taxon>Dictyobacteraceae</taxon>
        <taxon>Dictyobacter</taxon>
    </lineage>
</organism>
<keyword evidence="7" id="KW-1185">Reference proteome</keyword>
<accession>A0A402ATX6</accession>
<name>A0A402ATX6_9CHLR</name>
<dbReference type="GO" id="GO:0008270">
    <property type="term" value="F:zinc ion binding"/>
    <property type="evidence" value="ECO:0007669"/>
    <property type="project" value="InterPro"/>
</dbReference>
<dbReference type="Gene3D" id="3.90.180.10">
    <property type="entry name" value="Medium-chain alcohol dehydrogenases, catalytic domain"/>
    <property type="match status" value="1"/>
</dbReference>
<dbReference type="SMART" id="SM00829">
    <property type="entry name" value="PKS_ER"/>
    <property type="match status" value="1"/>
</dbReference>
<protein>
    <submittedName>
        <fullName evidence="6">Alcohol dehydrogenase</fullName>
    </submittedName>
</protein>
<dbReference type="InterPro" id="IPR020843">
    <property type="entry name" value="ER"/>
</dbReference>
<gene>
    <name evidence="6" type="primary">adh_1</name>
    <name evidence="6" type="ORF">KDK_63700</name>
</gene>
<evidence type="ECO:0000256" key="3">
    <source>
        <dbReference type="ARBA" id="ARBA00023002"/>
    </source>
</evidence>
<evidence type="ECO:0000259" key="5">
    <source>
        <dbReference type="SMART" id="SM00829"/>
    </source>
</evidence>
<dbReference type="InterPro" id="IPR050129">
    <property type="entry name" value="Zn_alcohol_dh"/>
</dbReference>
<dbReference type="InterPro" id="IPR036291">
    <property type="entry name" value="NAD(P)-bd_dom_sf"/>
</dbReference>
<dbReference type="InterPro" id="IPR013154">
    <property type="entry name" value="ADH-like_N"/>
</dbReference>
<sequence>MRAAIIERPGTIRVSDKSDPTPGVDDLLVRVGACGICGTDLHIAEGSFPPTPYPIVPGHEFAGEVIAVGANIQQGKDPEAAKFRPGIRVAVDPSLFCGKCDFCRAGHGNLCLNWAAIGDTVDGAFAEYVKVPAANAYVLPDTISYREAALIEPVSCAVHGIHRLNPRLGDKCLIVGAGTMGLLLLQLLLRGGASQVVAIDTNSQRLKRAEQLGAYRTQTDIAQVLKDEPLGFDCVIDATGVSQAMEAAFSAVRRGGKFMVFGVAPQEARISLSPFRIYNDEITVLGSMAVLFSYGAAVDLISSGAIDTKAMLTQALPLEDFPAALEKVRRGEGVKTQILPNGEI</sequence>
<dbReference type="SUPFAM" id="SSF50129">
    <property type="entry name" value="GroES-like"/>
    <property type="match status" value="1"/>
</dbReference>
<dbReference type="InterPro" id="IPR011032">
    <property type="entry name" value="GroES-like_sf"/>
</dbReference>
<evidence type="ECO:0000256" key="1">
    <source>
        <dbReference type="ARBA" id="ARBA00022723"/>
    </source>
</evidence>
<feature type="domain" description="Enoyl reductase (ER)" evidence="5">
    <location>
        <begin position="10"/>
        <end position="339"/>
    </location>
</feature>
<dbReference type="SUPFAM" id="SSF51735">
    <property type="entry name" value="NAD(P)-binding Rossmann-fold domains"/>
    <property type="match status" value="1"/>
</dbReference>
<dbReference type="PANTHER" id="PTHR43401:SF5">
    <property type="entry name" value="ALCOHOL DEHYDROGENASE-RELATED"/>
    <property type="match status" value="1"/>
</dbReference>
<comment type="cofactor">
    <cofactor evidence="4">
        <name>Zn(2+)</name>
        <dbReference type="ChEBI" id="CHEBI:29105"/>
    </cofactor>
</comment>
<dbReference type="InterPro" id="IPR013149">
    <property type="entry name" value="ADH-like_C"/>
</dbReference>
<keyword evidence="3" id="KW-0560">Oxidoreductase</keyword>
<dbReference type="InterPro" id="IPR002328">
    <property type="entry name" value="ADH_Zn_CS"/>
</dbReference>
<proteinExistence type="inferred from homology"/>
<keyword evidence="1 4" id="KW-0479">Metal-binding</keyword>
<dbReference type="EMBL" id="BIFS01000002">
    <property type="protein sequence ID" value="GCE22570.1"/>
    <property type="molecule type" value="Genomic_DNA"/>
</dbReference>
<dbReference type="PROSITE" id="PS00059">
    <property type="entry name" value="ADH_ZINC"/>
    <property type="match status" value="1"/>
</dbReference>
<evidence type="ECO:0000313" key="6">
    <source>
        <dbReference type="EMBL" id="GCE22570.1"/>
    </source>
</evidence>
<dbReference type="PANTHER" id="PTHR43401">
    <property type="entry name" value="L-THREONINE 3-DEHYDROGENASE"/>
    <property type="match status" value="1"/>
</dbReference>
<evidence type="ECO:0000313" key="7">
    <source>
        <dbReference type="Proteomes" id="UP000287188"/>
    </source>
</evidence>
<dbReference type="AlphaFoldDB" id="A0A402ATX6"/>
<dbReference type="OrthoDB" id="9766898at2"/>
<comment type="similarity">
    <text evidence="4">Belongs to the zinc-containing alcohol dehydrogenase family.</text>
</comment>
<comment type="caution">
    <text evidence="6">The sequence shown here is derived from an EMBL/GenBank/DDBJ whole genome shotgun (WGS) entry which is preliminary data.</text>
</comment>
<evidence type="ECO:0000256" key="2">
    <source>
        <dbReference type="ARBA" id="ARBA00022833"/>
    </source>
</evidence>
<reference evidence="7" key="1">
    <citation type="submission" date="2018-12" db="EMBL/GenBank/DDBJ databases">
        <title>Tengunoibacter tsumagoiensis gen. nov., sp. nov., Dictyobacter kobayashii sp. nov., D. alpinus sp. nov., and D. joshuensis sp. nov. and description of Dictyobacteraceae fam. nov. within the order Ktedonobacterales isolated from Tengu-no-mugimeshi.</title>
        <authorList>
            <person name="Wang C.M."/>
            <person name="Zheng Y."/>
            <person name="Sakai Y."/>
            <person name="Toyoda A."/>
            <person name="Minakuchi Y."/>
            <person name="Abe K."/>
            <person name="Yokota A."/>
            <person name="Yabe S."/>
        </authorList>
    </citation>
    <scope>NUCLEOTIDE SEQUENCE [LARGE SCALE GENOMIC DNA]</scope>
    <source>
        <strain evidence="7">Uno11</strain>
    </source>
</reference>
<dbReference type="Pfam" id="PF00107">
    <property type="entry name" value="ADH_zinc_N"/>
    <property type="match status" value="1"/>
</dbReference>
<evidence type="ECO:0000256" key="4">
    <source>
        <dbReference type="RuleBase" id="RU361277"/>
    </source>
</evidence>
<dbReference type="GO" id="GO:0016491">
    <property type="term" value="F:oxidoreductase activity"/>
    <property type="evidence" value="ECO:0007669"/>
    <property type="project" value="UniProtKB-KW"/>
</dbReference>
<dbReference type="Gene3D" id="3.40.50.720">
    <property type="entry name" value="NAD(P)-binding Rossmann-like Domain"/>
    <property type="match status" value="1"/>
</dbReference>
<dbReference type="Proteomes" id="UP000287188">
    <property type="component" value="Unassembled WGS sequence"/>
</dbReference>
<dbReference type="RefSeq" id="WP_126555552.1">
    <property type="nucleotide sequence ID" value="NZ_BIFS01000002.1"/>
</dbReference>